<dbReference type="EMBL" id="UOFU01000058">
    <property type="protein sequence ID" value="VAW94840.1"/>
    <property type="molecule type" value="Genomic_DNA"/>
</dbReference>
<keyword evidence="14" id="KW-0067">ATP-binding</keyword>
<name>A0A3B1A002_9ZZZZ</name>
<feature type="transmembrane region" description="Helical" evidence="22">
    <location>
        <begin position="56"/>
        <end position="77"/>
    </location>
</feature>
<evidence type="ECO:0000256" key="6">
    <source>
        <dbReference type="ARBA" id="ARBA00022475"/>
    </source>
</evidence>
<evidence type="ECO:0000256" key="21">
    <source>
        <dbReference type="ARBA" id="ARBA00031546"/>
    </source>
</evidence>
<dbReference type="GO" id="GO:0006654">
    <property type="term" value="P:phosphatidic acid biosynthetic process"/>
    <property type="evidence" value="ECO:0007669"/>
    <property type="project" value="InterPro"/>
</dbReference>
<evidence type="ECO:0000256" key="9">
    <source>
        <dbReference type="ARBA" id="ARBA00022679"/>
    </source>
</evidence>
<evidence type="ECO:0000256" key="17">
    <source>
        <dbReference type="ARBA" id="ARBA00023098"/>
    </source>
</evidence>
<keyword evidence="7" id="KW-0444">Lipid biosynthesis</keyword>
<proteinExistence type="inferred from homology"/>
<evidence type="ECO:0000256" key="13">
    <source>
        <dbReference type="ARBA" id="ARBA00022777"/>
    </source>
</evidence>
<evidence type="ECO:0000256" key="16">
    <source>
        <dbReference type="ARBA" id="ARBA00022989"/>
    </source>
</evidence>
<dbReference type="GO" id="GO:0046872">
    <property type="term" value="F:metal ion binding"/>
    <property type="evidence" value="ECO:0007669"/>
    <property type="project" value="UniProtKB-KW"/>
</dbReference>
<dbReference type="InterPro" id="IPR036945">
    <property type="entry name" value="DAGK_sf"/>
</dbReference>
<reference evidence="23" key="1">
    <citation type="submission" date="2018-06" db="EMBL/GenBank/DDBJ databases">
        <authorList>
            <person name="Zhirakovskaya E."/>
        </authorList>
    </citation>
    <scope>NUCLEOTIDE SEQUENCE</scope>
</reference>
<keyword evidence="17" id="KW-0443">Lipid metabolism</keyword>
<evidence type="ECO:0000256" key="14">
    <source>
        <dbReference type="ARBA" id="ARBA00022840"/>
    </source>
</evidence>
<keyword evidence="8" id="KW-0997">Cell inner membrane</keyword>
<keyword evidence="16 22" id="KW-1133">Transmembrane helix</keyword>
<dbReference type="CDD" id="cd14264">
    <property type="entry name" value="DAGK_IM"/>
    <property type="match status" value="1"/>
</dbReference>
<dbReference type="EC" id="2.7.1.107" evidence="4"/>
<evidence type="ECO:0000256" key="19">
    <source>
        <dbReference type="ARBA" id="ARBA00023209"/>
    </source>
</evidence>
<evidence type="ECO:0000256" key="4">
    <source>
        <dbReference type="ARBA" id="ARBA00012133"/>
    </source>
</evidence>
<evidence type="ECO:0000256" key="15">
    <source>
        <dbReference type="ARBA" id="ARBA00022842"/>
    </source>
</evidence>
<dbReference type="PANTHER" id="PTHR34299:SF1">
    <property type="entry name" value="DIACYLGLYCEROL KINASE"/>
    <property type="match status" value="1"/>
</dbReference>
<evidence type="ECO:0000256" key="7">
    <source>
        <dbReference type="ARBA" id="ARBA00022516"/>
    </source>
</evidence>
<dbReference type="PROSITE" id="PS01069">
    <property type="entry name" value="DAGK_PROKAR"/>
    <property type="match status" value="1"/>
</dbReference>
<evidence type="ECO:0000256" key="1">
    <source>
        <dbReference type="ARBA" id="ARBA00001946"/>
    </source>
</evidence>
<evidence type="ECO:0000256" key="18">
    <source>
        <dbReference type="ARBA" id="ARBA00023136"/>
    </source>
</evidence>
<evidence type="ECO:0000256" key="5">
    <source>
        <dbReference type="ARBA" id="ARBA00017575"/>
    </source>
</evidence>
<dbReference type="GO" id="GO:0005524">
    <property type="term" value="F:ATP binding"/>
    <property type="evidence" value="ECO:0007669"/>
    <property type="project" value="UniProtKB-KW"/>
</dbReference>
<comment type="similarity">
    <text evidence="3">Belongs to the bacterial diacylglycerol kinase family.</text>
</comment>
<keyword evidence="12" id="KW-0547">Nucleotide-binding</keyword>
<dbReference type="InterPro" id="IPR033718">
    <property type="entry name" value="DAGK_prok"/>
</dbReference>
<protein>
    <recommendedName>
        <fullName evidence="5">Diacylglycerol kinase</fullName>
        <ecNumber evidence="4">2.7.1.107</ecNumber>
    </recommendedName>
    <alternativeName>
        <fullName evidence="21">Diglyceride kinase</fullName>
    </alternativeName>
</protein>
<dbReference type="Gene3D" id="1.10.287.3610">
    <property type="match status" value="1"/>
</dbReference>
<comment type="cofactor">
    <cofactor evidence="1">
        <name>Mg(2+)</name>
        <dbReference type="ChEBI" id="CHEBI:18420"/>
    </cofactor>
</comment>
<dbReference type="Pfam" id="PF01219">
    <property type="entry name" value="DAGK_prokar"/>
    <property type="match status" value="1"/>
</dbReference>
<keyword evidence="18 22" id="KW-0472">Membrane</keyword>
<organism evidence="23">
    <name type="scientific">hydrothermal vent metagenome</name>
    <dbReference type="NCBI Taxonomy" id="652676"/>
    <lineage>
        <taxon>unclassified sequences</taxon>
        <taxon>metagenomes</taxon>
        <taxon>ecological metagenomes</taxon>
    </lineage>
</organism>
<keyword evidence="9 23" id="KW-0808">Transferase</keyword>
<dbReference type="GO" id="GO:0005886">
    <property type="term" value="C:plasma membrane"/>
    <property type="evidence" value="ECO:0007669"/>
    <property type="project" value="UniProtKB-SubCell"/>
</dbReference>
<dbReference type="AlphaFoldDB" id="A0A3B1A002"/>
<accession>A0A3B1A002</accession>
<keyword evidence="13 23" id="KW-0418">Kinase</keyword>
<dbReference type="InterPro" id="IPR000829">
    <property type="entry name" value="DAGK"/>
</dbReference>
<keyword evidence="11" id="KW-0479">Metal-binding</keyword>
<evidence type="ECO:0000313" key="23">
    <source>
        <dbReference type="EMBL" id="VAW94840.1"/>
    </source>
</evidence>
<evidence type="ECO:0000256" key="12">
    <source>
        <dbReference type="ARBA" id="ARBA00022741"/>
    </source>
</evidence>
<gene>
    <name evidence="23" type="ORF">MNBD_GAMMA20-889</name>
</gene>
<evidence type="ECO:0000256" key="22">
    <source>
        <dbReference type="SAM" id="Phobius"/>
    </source>
</evidence>
<evidence type="ECO:0000256" key="2">
    <source>
        <dbReference type="ARBA" id="ARBA00004429"/>
    </source>
</evidence>
<comment type="subcellular location">
    <subcellularLocation>
        <location evidence="2">Cell inner membrane</location>
        <topology evidence="2">Multi-pass membrane protein</topology>
    </subcellularLocation>
</comment>
<evidence type="ECO:0000256" key="8">
    <source>
        <dbReference type="ARBA" id="ARBA00022519"/>
    </source>
</evidence>
<dbReference type="PANTHER" id="PTHR34299">
    <property type="entry name" value="DIACYLGLYCEROL KINASE"/>
    <property type="match status" value="1"/>
</dbReference>
<keyword evidence="20" id="KW-1208">Phospholipid metabolism</keyword>
<keyword evidence="10 22" id="KW-0812">Transmembrane</keyword>
<keyword evidence="19" id="KW-0594">Phospholipid biosynthesis</keyword>
<evidence type="ECO:0000256" key="11">
    <source>
        <dbReference type="ARBA" id="ARBA00022723"/>
    </source>
</evidence>
<feature type="transmembrane region" description="Helical" evidence="22">
    <location>
        <begin position="98"/>
        <end position="117"/>
    </location>
</feature>
<sequence>MSKPGDTGIKRIIKAGGYSWAGLRAAFRHEAAFRQELALCVVLIPIGLWLGEDGVARALLVGSLLLVLMVELLNSAIEAVVDRIGAEHHELSGRAKDIGSAVVMVALANVVVVWALILI</sequence>
<keyword evidence="15" id="KW-0460">Magnesium</keyword>
<keyword evidence="6" id="KW-1003">Cell membrane</keyword>
<evidence type="ECO:0000256" key="10">
    <source>
        <dbReference type="ARBA" id="ARBA00022692"/>
    </source>
</evidence>
<evidence type="ECO:0000256" key="20">
    <source>
        <dbReference type="ARBA" id="ARBA00023264"/>
    </source>
</evidence>
<evidence type="ECO:0000256" key="3">
    <source>
        <dbReference type="ARBA" id="ARBA00005967"/>
    </source>
</evidence>
<dbReference type="GO" id="GO:0004143">
    <property type="term" value="F:ATP-dependent diacylglycerol kinase activity"/>
    <property type="evidence" value="ECO:0007669"/>
    <property type="project" value="UniProtKB-EC"/>
</dbReference>